<protein>
    <submittedName>
        <fullName evidence="1">Hsp70 family protein</fullName>
    </submittedName>
</protein>
<dbReference type="Gene3D" id="3.30.420.40">
    <property type="match status" value="1"/>
</dbReference>
<dbReference type="CDD" id="cd10170">
    <property type="entry name" value="ASKHA_NBD_HSP70"/>
    <property type="match status" value="1"/>
</dbReference>
<organism evidence="1 2">
    <name type="scientific">Beauveria brongniartii RCEF 3172</name>
    <dbReference type="NCBI Taxonomy" id="1081107"/>
    <lineage>
        <taxon>Eukaryota</taxon>
        <taxon>Fungi</taxon>
        <taxon>Dikarya</taxon>
        <taxon>Ascomycota</taxon>
        <taxon>Pezizomycotina</taxon>
        <taxon>Sordariomycetes</taxon>
        <taxon>Hypocreomycetidae</taxon>
        <taxon>Hypocreales</taxon>
        <taxon>Cordycipitaceae</taxon>
        <taxon>Beauveria</taxon>
        <taxon>Beauveria brongniartii</taxon>
    </lineage>
</organism>
<gene>
    <name evidence="1" type="ORF">BBO_09204</name>
</gene>
<keyword evidence="2" id="KW-1185">Reference proteome</keyword>
<reference evidence="1 2" key="1">
    <citation type="journal article" date="2016" name="Genome Biol. Evol.">
        <title>Divergent and convergent evolution of fungal pathogenicity.</title>
        <authorList>
            <person name="Shang Y."/>
            <person name="Xiao G."/>
            <person name="Zheng P."/>
            <person name="Cen K."/>
            <person name="Zhan S."/>
            <person name="Wang C."/>
        </authorList>
    </citation>
    <scope>NUCLEOTIDE SEQUENCE [LARGE SCALE GENOMIC DNA]</scope>
    <source>
        <strain evidence="1 2">RCEF 3172</strain>
    </source>
</reference>
<dbReference type="InterPro" id="IPR043129">
    <property type="entry name" value="ATPase_NBD"/>
</dbReference>
<dbReference type="PANTHER" id="PTHR14187:SF81">
    <property type="entry name" value="HSP70 FAMILY PROTEIN (AFU_ORTHOLOGUE AFUA_4G14040)"/>
    <property type="match status" value="1"/>
</dbReference>
<dbReference type="PANTHER" id="PTHR14187">
    <property type="entry name" value="ALPHA KINASE/ELONGATION FACTOR 2 KINASE"/>
    <property type="match status" value="1"/>
</dbReference>
<dbReference type="Proteomes" id="UP000076863">
    <property type="component" value="Unassembled WGS sequence"/>
</dbReference>
<evidence type="ECO:0000313" key="1">
    <source>
        <dbReference type="EMBL" id="OAA34435.1"/>
    </source>
</evidence>
<dbReference type="OrthoDB" id="4867711at2759"/>
<dbReference type="EMBL" id="AZHA01000054">
    <property type="protein sequence ID" value="OAA34435.1"/>
    <property type="molecule type" value="Genomic_DNA"/>
</dbReference>
<dbReference type="SUPFAM" id="SSF53067">
    <property type="entry name" value="Actin-like ATPase domain"/>
    <property type="match status" value="1"/>
</dbReference>
<name>A0A166RW29_9HYPO</name>
<dbReference type="AlphaFoldDB" id="A0A166RW29"/>
<sequence>MSSEVKRQKLIVGIDYGTTYSGISFASSSATDFKDIVSWTKYPDSCQHTAEHNEKAPSTVAFADENVELLRDVWGYQVKPRLQSCAWTKLLLDDSLRSDYDDPNIYHSTGAGLMRLPPGRTAEDVAAAYFKGLYTMFEEATTNVFSCVGANELAVEFWLTVPASWSERAKLLTKRAAHRAGFGARAGDRTMLISEPEAAAHYALKTGIHRLKSFVQVRSHL</sequence>
<comment type="caution">
    <text evidence="1">The sequence shown here is derived from an EMBL/GenBank/DDBJ whole genome shotgun (WGS) entry which is preliminary data.</text>
</comment>
<evidence type="ECO:0000313" key="2">
    <source>
        <dbReference type="Proteomes" id="UP000076863"/>
    </source>
</evidence>
<accession>A0A166RW29</accession>
<proteinExistence type="predicted"/>